<gene>
    <name evidence="2" type="ORF">MGL_3258</name>
</gene>
<protein>
    <submittedName>
        <fullName evidence="2">Uncharacterized protein</fullName>
    </submittedName>
</protein>
<proteinExistence type="predicted"/>
<evidence type="ECO:0000256" key="1">
    <source>
        <dbReference type="SAM" id="MobiDB-lite"/>
    </source>
</evidence>
<evidence type="ECO:0000313" key="3">
    <source>
        <dbReference type="Proteomes" id="UP000008837"/>
    </source>
</evidence>
<comment type="caution">
    <text evidence="2">The sequence shown here is derived from an EMBL/GenBank/DDBJ whole genome shotgun (WGS) entry which is preliminary data.</text>
</comment>
<organism evidence="2 3">
    <name type="scientific">Malassezia globosa (strain ATCC MYA-4612 / CBS 7966)</name>
    <name type="common">Dandruff-associated fungus</name>
    <dbReference type="NCBI Taxonomy" id="425265"/>
    <lineage>
        <taxon>Eukaryota</taxon>
        <taxon>Fungi</taxon>
        <taxon>Dikarya</taxon>
        <taxon>Basidiomycota</taxon>
        <taxon>Ustilaginomycotina</taxon>
        <taxon>Malasseziomycetes</taxon>
        <taxon>Malasseziales</taxon>
        <taxon>Malasseziaceae</taxon>
        <taxon>Malassezia</taxon>
    </lineage>
</organism>
<reference evidence="2 3" key="1">
    <citation type="journal article" date="2007" name="Proc. Natl. Acad. Sci. U.S.A.">
        <title>Dandruff-associated Malassezia genomes reveal convergent and divergent virulence traits shared with plant and human fungal pathogens.</title>
        <authorList>
            <person name="Xu J."/>
            <person name="Saunders C.W."/>
            <person name="Hu P."/>
            <person name="Grant R.A."/>
            <person name="Boekhout T."/>
            <person name="Kuramae E.E."/>
            <person name="Kronstad J.W."/>
            <person name="Deangelis Y.M."/>
            <person name="Reeder N.L."/>
            <person name="Johnstone K.R."/>
            <person name="Leland M."/>
            <person name="Fieno A.M."/>
            <person name="Begley W.M."/>
            <person name="Sun Y."/>
            <person name="Lacey M.P."/>
            <person name="Chaudhary T."/>
            <person name="Keough T."/>
            <person name="Chu L."/>
            <person name="Sears R."/>
            <person name="Yuan B."/>
            <person name="Dawson T.L.Jr."/>
        </authorList>
    </citation>
    <scope>NUCLEOTIDE SEQUENCE [LARGE SCALE GENOMIC DNA]</scope>
    <source>
        <strain evidence="3">ATCC MYA-4612 / CBS 7966</strain>
    </source>
</reference>
<dbReference type="Proteomes" id="UP000008837">
    <property type="component" value="Unassembled WGS sequence"/>
</dbReference>
<dbReference type="GeneID" id="5854020"/>
<accession>A8Q8E8</accession>
<dbReference type="AlphaFoldDB" id="A8Q8E8"/>
<feature type="region of interest" description="Disordered" evidence="1">
    <location>
        <begin position="1"/>
        <end position="43"/>
    </location>
</feature>
<dbReference type="VEuPathDB" id="FungiDB:MGL_3258"/>
<evidence type="ECO:0000313" key="2">
    <source>
        <dbReference type="EMBL" id="EDP42500.1"/>
    </source>
</evidence>
<name>A8Q8E8_MALGO</name>
<sequence length="43" mass="4542">MTGPSGPQSAPENLSKSARRRRAKQRNRASATQASGGMDVEQA</sequence>
<feature type="compositionally biased region" description="Polar residues" evidence="1">
    <location>
        <begin position="1"/>
        <end position="14"/>
    </location>
</feature>
<feature type="compositionally biased region" description="Basic residues" evidence="1">
    <location>
        <begin position="17"/>
        <end position="27"/>
    </location>
</feature>
<keyword evidence="3" id="KW-1185">Reference proteome</keyword>
<dbReference type="EMBL" id="AAYY01000011">
    <property type="protein sequence ID" value="EDP42500.1"/>
    <property type="molecule type" value="Genomic_DNA"/>
</dbReference>
<dbReference type="InParanoid" id="A8Q8E8"/>
<dbReference type="RefSeq" id="XP_001729714.1">
    <property type="nucleotide sequence ID" value="XM_001729662.1"/>
</dbReference>
<dbReference type="KEGG" id="mgl:MGL_3258"/>